<dbReference type="PANTHER" id="PTHR30154">
    <property type="entry name" value="LEUCINE-RESPONSIVE REGULATORY PROTEIN"/>
    <property type="match status" value="1"/>
</dbReference>
<feature type="domain" description="HTH asnC-type" evidence="5">
    <location>
        <begin position="7"/>
        <end position="70"/>
    </location>
</feature>
<dbReference type="PROSITE" id="PS50956">
    <property type="entry name" value="HTH_ASNC_2"/>
    <property type="match status" value="1"/>
</dbReference>
<dbReference type="Pfam" id="PF01037">
    <property type="entry name" value="AsnC_trans_reg"/>
    <property type="match status" value="1"/>
</dbReference>
<evidence type="ECO:0000313" key="7">
    <source>
        <dbReference type="Proteomes" id="UP000595894"/>
    </source>
</evidence>
<evidence type="ECO:0000256" key="3">
    <source>
        <dbReference type="ARBA" id="ARBA00023159"/>
    </source>
</evidence>
<dbReference type="InterPro" id="IPR036390">
    <property type="entry name" value="WH_DNA-bd_sf"/>
</dbReference>
<sequence length="156" mass="17355">MSSSHRLDALDRRILRALQEDGRMSNLALARAVGLTPTPCQERVRRLERDGFITGYAARLDPTRLDLGLTVFVQVTLDRTTTDVFGSFATSIQSFASITECHMVAGGFDYLLKIRCRDMADYRRILGEELGSIAGIAQTHTYAVMEEIKTETALPV</sequence>
<dbReference type="InterPro" id="IPR036388">
    <property type="entry name" value="WH-like_DNA-bd_sf"/>
</dbReference>
<dbReference type="Pfam" id="PF13412">
    <property type="entry name" value="HTH_24"/>
    <property type="match status" value="1"/>
</dbReference>
<keyword evidence="3" id="KW-0010">Activator</keyword>
<reference evidence="7" key="1">
    <citation type="submission" date="2020-09" db="EMBL/GenBank/DDBJ databases">
        <title>Sphingomonas sp., a new species isolated from pork steak.</title>
        <authorList>
            <person name="Heidler von Heilborn D."/>
        </authorList>
    </citation>
    <scope>NUCLEOTIDE SEQUENCE [LARGE SCALE GENOMIC DNA]</scope>
</reference>
<dbReference type="PRINTS" id="PR00033">
    <property type="entry name" value="HTHASNC"/>
</dbReference>
<dbReference type="InterPro" id="IPR019885">
    <property type="entry name" value="Tscrpt_reg_HTH_AsnC-type_CS"/>
</dbReference>
<organism evidence="6 7">
    <name type="scientific">Sphingomonas aliaeris</name>
    <dbReference type="NCBI Taxonomy" id="2759526"/>
    <lineage>
        <taxon>Bacteria</taxon>
        <taxon>Pseudomonadati</taxon>
        <taxon>Pseudomonadota</taxon>
        <taxon>Alphaproteobacteria</taxon>
        <taxon>Sphingomonadales</taxon>
        <taxon>Sphingomonadaceae</taxon>
        <taxon>Sphingomonas</taxon>
    </lineage>
</organism>
<dbReference type="AlphaFoldDB" id="A0A974NXA9"/>
<dbReference type="InterPro" id="IPR019887">
    <property type="entry name" value="Tscrpt_reg_AsnC/Lrp_C"/>
</dbReference>
<gene>
    <name evidence="6" type="ORF">H5J25_08445</name>
</gene>
<dbReference type="GO" id="GO:0006355">
    <property type="term" value="P:regulation of DNA-templated transcription"/>
    <property type="evidence" value="ECO:0007669"/>
    <property type="project" value="UniProtKB-ARBA"/>
</dbReference>
<evidence type="ECO:0000259" key="5">
    <source>
        <dbReference type="PROSITE" id="PS50956"/>
    </source>
</evidence>
<evidence type="ECO:0000313" key="6">
    <source>
        <dbReference type="EMBL" id="QQV78617.1"/>
    </source>
</evidence>
<dbReference type="PROSITE" id="PS00519">
    <property type="entry name" value="HTH_ASNC_1"/>
    <property type="match status" value="1"/>
</dbReference>
<keyword evidence="2" id="KW-0238">DNA-binding</keyword>
<dbReference type="InterPro" id="IPR011008">
    <property type="entry name" value="Dimeric_a/b-barrel"/>
</dbReference>
<keyword evidence="4" id="KW-0804">Transcription</keyword>
<dbReference type="PANTHER" id="PTHR30154:SF0">
    <property type="entry name" value="LEUCINE-RESPONSIVE REGULATORY PROTEIN"/>
    <property type="match status" value="1"/>
</dbReference>
<dbReference type="GO" id="GO:0043200">
    <property type="term" value="P:response to amino acid"/>
    <property type="evidence" value="ECO:0007669"/>
    <property type="project" value="TreeGrafter"/>
</dbReference>
<protein>
    <submittedName>
        <fullName evidence="6">Lrp/AsnC ligand binding domain-containing protein</fullName>
    </submittedName>
</protein>
<evidence type="ECO:0000256" key="2">
    <source>
        <dbReference type="ARBA" id="ARBA00023125"/>
    </source>
</evidence>
<dbReference type="Gene3D" id="1.10.10.10">
    <property type="entry name" value="Winged helix-like DNA-binding domain superfamily/Winged helix DNA-binding domain"/>
    <property type="match status" value="1"/>
</dbReference>
<dbReference type="SMART" id="SM00344">
    <property type="entry name" value="HTH_ASNC"/>
    <property type="match status" value="1"/>
</dbReference>
<dbReference type="SUPFAM" id="SSF54909">
    <property type="entry name" value="Dimeric alpha+beta barrel"/>
    <property type="match status" value="1"/>
</dbReference>
<name>A0A974NXA9_9SPHN</name>
<dbReference type="RefSeq" id="WP_202095642.1">
    <property type="nucleotide sequence ID" value="NZ_CP061035.1"/>
</dbReference>
<dbReference type="InterPro" id="IPR000485">
    <property type="entry name" value="AsnC-type_HTH_dom"/>
</dbReference>
<dbReference type="CDD" id="cd00090">
    <property type="entry name" value="HTH_ARSR"/>
    <property type="match status" value="1"/>
</dbReference>
<proteinExistence type="predicted"/>
<dbReference type="Gene3D" id="3.30.70.920">
    <property type="match status" value="1"/>
</dbReference>
<accession>A0A974NXA9</accession>
<evidence type="ECO:0000256" key="4">
    <source>
        <dbReference type="ARBA" id="ARBA00023163"/>
    </source>
</evidence>
<evidence type="ECO:0000256" key="1">
    <source>
        <dbReference type="ARBA" id="ARBA00023015"/>
    </source>
</evidence>
<dbReference type="GO" id="GO:0005829">
    <property type="term" value="C:cytosol"/>
    <property type="evidence" value="ECO:0007669"/>
    <property type="project" value="TreeGrafter"/>
</dbReference>
<dbReference type="KEGG" id="sari:H5J25_08445"/>
<dbReference type="EMBL" id="CP061035">
    <property type="protein sequence ID" value="QQV78617.1"/>
    <property type="molecule type" value="Genomic_DNA"/>
</dbReference>
<dbReference type="SUPFAM" id="SSF46785">
    <property type="entry name" value="Winged helix' DNA-binding domain"/>
    <property type="match status" value="1"/>
</dbReference>
<keyword evidence="1" id="KW-0805">Transcription regulation</keyword>
<dbReference type="InterPro" id="IPR019888">
    <property type="entry name" value="Tscrpt_reg_AsnC-like"/>
</dbReference>
<dbReference type="InterPro" id="IPR011991">
    <property type="entry name" value="ArsR-like_HTH"/>
</dbReference>
<dbReference type="GO" id="GO:0043565">
    <property type="term" value="F:sequence-specific DNA binding"/>
    <property type="evidence" value="ECO:0007669"/>
    <property type="project" value="InterPro"/>
</dbReference>
<dbReference type="Proteomes" id="UP000595894">
    <property type="component" value="Chromosome"/>
</dbReference>
<keyword evidence="7" id="KW-1185">Reference proteome</keyword>